<feature type="disulfide bond" evidence="16">
    <location>
        <begin position="253"/>
        <end position="287"/>
    </location>
</feature>
<feature type="binding site" evidence="15">
    <location>
        <position position="209"/>
    </location>
    <ligand>
        <name>Ca(2+)</name>
        <dbReference type="ChEBI" id="CHEBI:29108"/>
        <label>1</label>
    </ligand>
</feature>
<dbReference type="Pfam" id="PF19236">
    <property type="entry name" value="ADAMTS_CR_3"/>
    <property type="match status" value="1"/>
</dbReference>
<dbReference type="InterPro" id="IPR045371">
    <property type="entry name" value="ADAMTS_CR_3"/>
</dbReference>
<evidence type="ECO:0000256" key="11">
    <source>
        <dbReference type="ARBA" id="ARBA00023049"/>
    </source>
</evidence>
<dbReference type="Gene3D" id="3.40.1620.60">
    <property type="match status" value="2"/>
</dbReference>
<dbReference type="GO" id="GO:0008270">
    <property type="term" value="F:zinc ion binding"/>
    <property type="evidence" value="ECO:0007669"/>
    <property type="project" value="InterPro"/>
</dbReference>
<keyword evidence="3" id="KW-0272">Extracellular matrix</keyword>
<evidence type="ECO:0000256" key="14">
    <source>
        <dbReference type="PIRSR" id="PIRSR613273-1"/>
    </source>
</evidence>
<keyword evidence="6" id="KW-0732">Signal</keyword>
<dbReference type="Pfam" id="PF01421">
    <property type="entry name" value="Reprolysin"/>
    <property type="match status" value="1"/>
</dbReference>
<keyword evidence="15" id="KW-0106">Calcium</keyword>
<feature type="domain" description="Peptidase M12B" evidence="18">
    <location>
        <begin position="1"/>
        <end position="211"/>
    </location>
</feature>
<feature type="disulfide bond" evidence="16">
    <location>
        <begin position="162"/>
        <end position="190"/>
    </location>
</feature>
<feature type="binding site" evidence="15 17">
    <location>
        <position position="156"/>
    </location>
    <ligand>
        <name>Zn(2+)</name>
        <dbReference type="ChEBI" id="CHEBI:29105"/>
        <note>catalytic</note>
    </ligand>
</feature>
<feature type="disulfide bond" evidence="16">
    <location>
        <begin position="316"/>
        <end position="353"/>
    </location>
</feature>
<evidence type="ECO:0000256" key="1">
    <source>
        <dbReference type="ARBA" id="ARBA00004302"/>
    </source>
</evidence>
<dbReference type="PANTHER" id="PTHR13723">
    <property type="entry name" value="ADAMTS A DISINTEGRIN AND METALLOPROTEASE WITH THROMBOSPONDIN MOTIFS PROTEASE"/>
    <property type="match status" value="1"/>
</dbReference>
<feature type="disulfide bond" evidence="16">
    <location>
        <begin position="124"/>
        <end position="206"/>
    </location>
</feature>
<feature type="active site" evidence="14 17">
    <location>
        <position position="147"/>
    </location>
</feature>
<keyword evidence="5 15" id="KW-0479">Metal-binding</keyword>
<evidence type="ECO:0000256" key="16">
    <source>
        <dbReference type="PIRSR" id="PIRSR613273-3"/>
    </source>
</evidence>
<dbReference type="GO" id="GO:0030198">
    <property type="term" value="P:extracellular matrix organization"/>
    <property type="evidence" value="ECO:0007669"/>
    <property type="project" value="InterPro"/>
</dbReference>
<feature type="binding site" evidence="15">
    <location>
        <position position="93"/>
    </location>
    <ligand>
        <name>Ca(2+)</name>
        <dbReference type="ChEBI" id="CHEBI:29108"/>
        <label>1</label>
    </ligand>
</feature>
<dbReference type="PROSITE" id="PS50092">
    <property type="entry name" value="TSP1"/>
    <property type="match status" value="10"/>
</dbReference>
<keyword evidence="7" id="KW-0677">Repeat</keyword>
<dbReference type="Gene3D" id="2.20.100.10">
    <property type="entry name" value="Thrombospondin type-1 (TSP1) repeat"/>
    <property type="match status" value="10"/>
</dbReference>
<dbReference type="GO" id="GO:0004222">
    <property type="term" value="F:metalloendopeptidase activity"/>
    <property type="evidence" value="ECO:0007669"/>
    <property type="project" value="InterPro"/>
</dbReference>
<evidence type="ECO:0000256" key="6">
    <source>
        <dbReference type="ARBA" id="ARBA00022729"/>
    </source>
</evidence>
<dbReference type="SUPFAM" id="SSF82895">
    <property type="entry name" value="TSP-1 type 1 repeat"/>
    <property type="match status" value="10"/>
</dbReference>
<feature type="binding site" evidence="15">
    <location>
        <position position="86"/>
    </location>
    <ligand>
        <name>Ca(2+)</name>
        <dbReference type="ChEBI" id="CHEBI:29108"/>
        <label>2</label>
    </ligand>
</feature>
<dbReference type="InterPro" id="IPR041645">
    <property type="entry name" value="ADAMTS_CR_2"/>
</dbReference>
<comment type="subcellular location">
    <subcellularLocation>
        <location evidence="1">Secreted</location>
        <location evidence="1">Extracellular space</location>
        <location evidence="1">Extracellular matrix</location>
        <location evidence="1">Basement membrane</location>
    </subcellularLocation>
</comment>
<dbReference type="PANTHER" id="PTHR13723:SF278">
    <property type="entry name" value="ADAM METALLOPEPTIDASE WITH THROMBOSPONDIN TYPE 1 MOTIF A, ISOFORM B"/>
    <property type="match status" value="1"/>
</dbReference>
<reference evidence="20" key="1">
    <citation type="submission" date="2015-12" db="EMBL/GenBank/DDBJ databases">
        <title>De novo transcriptome assembly of four potential Pierce s Disease insect vectors from Arizona vineyards.</title>
        <authorList>
            <person name="Tassone E.E."/>
        </authorList>
    </citation>
    <scope>NUCLEOTIDE SEQUENCE</scope>
</reference>
<feature type="disulfide bond" evidence="16">
    <location>
        <begin position="235"/>
        <end position="258"/>
    </location>
</feature>
<dbReference type="FunFam" id="2.60.120.830:FF:000001">
    <property type="entry name" value="A disintegrin and metalloproteinase with thrombospondin motifs 1"/>
    <property type="match status" value="1"/>
</dbReference>
<dbReference type="PROSITE" id="PS50215">
    <property type="entry name" value="ADAM_MEPRO"/>
    <property type="match status" value="1"/>
</dbReference>
<comment type="caution">
    <text evidence="17">Lacks conserved residue(s) required for the propagation of feature annotation.</text>
</comment>
<feature type="disulfide bond" evidence="16">
    <location>
        <begin position="75"/>
        <end position="130"/>
    </location>
</feature>
<dbReference type="EMBL" id="GEDC01005751">
    <property type="protein sequence ID" value="JAS31547.1"/>
    <property type="molecule type" value="Transcribed_RNA"/>
</dbReference>
<evidence type="ECO:0000256" key="8">
    <source>
        <dbReference type="ARBA" id="ARBA00022801"/>
    </source>
</evidence>
<dbReference type="CDD" id="cd04273">
    <property type="entry name" value="ZnMc_ADAMTS_like"/>
    <property type="match status" value="1"/>
</dbReference>
<evidence type="ECO:0000256" key="2">
    <source>
        <dbReference type="ARBA" id="ARBA00022525"/>
    </source>
</evidence>
<dbReference type="InterPro" id="IPR024079">
    <property type="entry name" value="MetalloPept_cat_dom_sf"/>
</dbReference>
<feature type="disulfide bond" evidence="16">
    <location>
        <begin position="320"/>
        <end position="358"/>
    </location>
</feature>
<feature type="disulfide bond" evidence="16">
    <location>
        <begin position="104"/>
        <end position="112"/>
    </location>
</feature>
<dbReference type="Gene3D" id="3.40.390.10">
    <property type="entry name" value="Collagenase (Catalytic Domain)"/>
    <property type="match status" value="1"/>
</dbReference>
<name>A0A1B6E0Y8_9HEMI</name>
<dbReference type="GO" id="GO:0005604">
    <property type="term" value="C:basement membrane"/>
    <property type="evidence" value="ECO:0007669"/>
    <property type="project" value="UniProtKB-SubCell"/>
</dbReference>
<dbReference type="Pfam" id="PF17771">
    <property type="entry name" value="ADAMTS_CR_2"/>
    <property type="match status" value="1"/>
</dbReference>
<dbReference type="InterPro" id="IPR013273">
    <property type="entry name" value="ADAMTS/ADAMTS-like"/>
</dbReference>
<dbReference type="PRINTS" id="PR01857">
    <property type="entry name" value="ADAMTSFAMILY"/>
</dbReference>
<dbReference type="Pfam" id="PF05986">
    <property type="entry name" value="ADAMTS_spacer1"/>
    <property type="match status" value="1"/>
</dbReference>
<evidence type="ECO:0000256" key="10">
    <source>
        <dbReference type="ARBA" id="ARBA00022869"/>
    </source>
</evidence>
<evidence type="ECO:0000256" key="5">
    <source>
        <dbReference type="ARBA" id="ARBA00022723"/>
    </source>
</evidence>
<dbReference type="PROSITE" id="PS51046">
    <property type="entry name" value="GON"/>
    <property type="match status" value="1"/>
</dbReference>
<dbReference type="InterPro" id="IPR050439">
    <property type="entry name" value="ADAMTS_ADAMTS-like"/>
</dbReference>
<protein>
    <recommendedName>
        <fullName evidence="21">Peptidase M12B domain-containing protein</fullName>
    </recommendedName>
</protein>
<keyword evidence="10" id="KW-0084">Basement membrane</keyword>
<dbReference type="FunFam" id="3.40.390.10:FF:000001">
    <property type="entry name" value="A disintegrin and metalloproteinase with thrombospondin motifs 1"/>
    <property type="match status" value="1"/>
</dbReference>
<evidence type="ECO:0000256" key="15">
    <source>
        <dbReference type="PIRSR" id="PIRSR613273-2"/>
    </source>
</evidence>
<evidence type="ECO:0000259" key="19">
    <source>
        <dbReference type="PROSITE" id="PS51046"/>
    </source>
</evidence>
<dbReference type="InterPro" id="IPR012314">
    <property type="entry name" value="Pept_M12B_GON-ADAMTSs"/>
</dbReference>
<evidence type="ECO:0008006" key="21">
    <source>
        <dbReference type="Google" id="ProtNLM"/>
    </source>
</evidence>
<dbReference type="Pfam" id="PF08685">
    <property type="entry name" value="GON"/>
    <property type="match status" value="1"/>
</dbReference>
<dbReference type="Pfam" id="PF00090">
    <property type="entry name" value="TSP_1"/>
    <property type="match status" value="1"/>
</dbReference>
<comment type="cofactor">
    <cofactor evidence="15">
        <name>Zn(2+)</name>
        <dbReference type="ChEBI" id="CHEBI:29105"/>
    </cofactor>
    <text evidence="15">Binds 1 zinc ion per subunit.</text>
</comment>
<keyword evidence="2" id="KW-0964">Secreted</keyword>
<sequence length="1448" mass="162778">MVVADKKMVEYHGSNLNFYVLSLMSSVAQIYKDATIGNPVSITVVKLYQLMDIDLARKKKYEEGIAALHLLHEFCKWQQKHNDKDDNSANHHDCALLLTRENICRDPSTQKCDTLGLAELGTMCDESSSCAIVQDNGLSAAFTIAHELGHVLNMPHDDDIKCNPYRGTTKMHVMSRMLDEHTYPWSWSNCSRHYLTEFLDAGYGRCLLDQPKKDILSLQANNQLPGEDFDENRQCQLIYGRDSKMCSFMPVRCRELWCTREKGELEGCRTQHMPWADGTPCEKYHWCQRGECVRRDKVALQKIDGGWGEWQGFEDCSRTCGGGVKRAFRECNNPTPSNGGRYCVGRRVRYRSCSTKDCPPGTPDFREEQCSAFNNNNFSIQGLSDAVRWVPKYDGIGTDDRCKLYCRVTQSSSYYLLKEKVIDGTVCGPDTFDICVNGICRQAGCNHYLNSNSQLDYCGVCGGDNSSCQLITGTYNIAQYGYTRVVKVPAGSSNLDVRQNAYKGSVNISNFLALRDGETGEYVLNGNYIVSPFRKLILYGGITLEYNGADAIVERINSSRPLGKDLIVEIFSVENMHPPDVVYQYTVQKTQFMWELSDDWSSCDKICNGYKQRILRCTRVTDRQEVSSQLCVAVKPIESPSQPCNRDCILKWQVIGQSECSSHCGTGTRTLSIQCVRQSFDSQGIFVVSNSSCNHLSVPSTTEACVGPCDKTRWRFSEWSMCSKTCGSGIQRRAAECVDEDGNTLSIEDCNKNELITNRICATQKCPVWVVGQWTPCSVTCGSGVRIRAYWCELDNVKILDGCAKEEEPHYTEACNLEKCATWIVGDWSPCSVTCGDGLTSRSVTCSAEGQCSSITKPPTTESCKLHPCSLQHKNSIPDTNSINHHYSYTWKTEEWSSCSVTCGEGMKRRMIVCYDEVNGKPTDSRSCLHLQKPTLDSVCMERSCVSWRVGSWGQCSATCGQGVETRVVACTADGVDIDERECNGVKPDAERACFTQCENSIEYKWRTGQWGSCSEECGGGMSNRLVVCQSVGGPETMLPESHCRADRKPVSSVTCNQHPCQTEWIFGAWSPCNQTCGGGYQHRQVLCQNKKGVRFPDESCTMSKRPPSMQECYIKHCEESAVYRWKTHSWGQCSTTCGLGVQHRSVVCHRVNKFGHVDPEPVPSSSCDAKIMPESKKSCQLSPCYAQYSWVPGPWQSCTHPCGKKGRQRRRLFCYQNKDNKKVNRRYCPKELKPQNKRKCNQKRCGFASCLEIQQKHRIRIDREYTLSVAGRNLSIYCHNMATSNPVEFLTLPTGETENYSEAYGLRLYNPDSCPYNGQRRENCHCIKDHERKAGLTLFSKIRLNVTSLRVYTNDFTFSHQALGRRINYGEAGDCYSRMNCPQGRFSINLSGTGLRVAPYTQWRGHGAHASLEINKLEENRKVIGRCGGYCGTCSPQNGLKLDVLPP</sequence>
<evidence type="ECO:0000313" key="20">
    <source>
        <dbReference type="EMBL" id="JAS31547.1"/>
    </source>
</evidence>
<organism evidence="20">
    <name type="scientific">Clastoptera arizonana</name>
    <name type="common">Arizona spittle bug</name>
    <dbReference type="NCBI Taxonomy" id="38151"/>
    <lineage>
        <taxon>Eukaryota</taxon>
        <taxon>Metazoa</taxon>
        <taxon>Ecdysozoa</taxon>
        <taxon>Arthropoda</taxon>
        <taxon>Hexapoda</taxon>
        <taxon>Insecta</taxon>
        <taxon>Pterygota</taxon>
        <taxon>Neoptera</taxon>
        <taxon>Paraneoptera</taxon>
        <taxon>Hemiptera</taxon>
        <taxon>Auchenorrhyncha</taxon>
        <taxon>Cercopoidea</taxon>
        <taxon>Clastopteridae</taxon>
        <taxon>Clastoptera</taxon>
    </lineage>
</organism>
<feature type="binding site" evidence="15">
    <location>
        <position position="206"/>
    </location>
    <ligand>
        <name>Ca(2+)</name>
        <dbReference type="ChEBI" id="CHEBI:29108"/>
        <label>1</label>
    </ligand>
</feature>
<keyword evidence="13" id="KW-0325">Glycoprotein</keyword>
<dbReference type="SUPFAM" id="SSF55486">
    <property type="entry name" value="Metalloproteases ('zincins'), catalytic domain"/>
    <property type="match status" value="1"/>
</dbReference>
<evidence type="ECO:0000256" key="9">
    <source>
        <dbReference type="ARBA" id="ARBA00022833"/>
    </source>
</evidence>
<dbReference type="InterPro" id="IPR000884">
    <property type="entry name" value="TSP1_rpt"/>
</dbReference>
<keyword evidence="12 16" id="KW-1015">Disulfide bond</keyword>
<keyword evidence="8" id="KW-0378">Hydrolase</keyword>
<proteinExistence type="predicted"/>
<dbReference type="InterPro" id="IPR036383">
    <property type="entry name" value="TSP1_rpt_sf"/>
</dbReference>
<evidence type="ECO:0000256" key="4">
    <source>
        <dbReference type="ARBA" id="ARBA00022670"/>
    </source>
</evidence>
<evidence type="ECO:0000256" key="7">
    <source>
        <dbReference type="ARBA" id="ARBA00022737"/>
    </source>
</evidence>
<dbReference type="FunFam" id="2.20.100.10:FF:000005">
    <property type="entry name" value="ADAM metallopeptidase with thrombospondin type 1 motif 9"/>
    <property type="match status" value="4"/>
</dbReference>
<feature type="binding site" evidence="15 17">
    <location>
        <position position="150"/>
    </location>
    <ligand>
        <name>Zn(2+)</name>
        <dbReference type="ChEBI" id="CHEBI:29105"/>
        <note>catalytic</note>
    </ligand>
</feature>
<dbReference type="Gene3D" id="2.60.120.830">
    <property type="match status" value="1"/>
</dbReference>
<evidence type="ECO:0000256" key="12">
    <source>
        <dbReference type="ARBA" id="ARBA00023157"/>
    </source>
</evidence>
<feature type="disulfide bond" evidence="16">
    <location>
        <begin position="331"/>
        <end position="343"/>
    </location>
</feature>
<feature type="binding site" evidence="15">
    <location>
        <position position="209"/>
    </location>
    <ligand>
        <name>Ca(2+)</name>
        <dbReference type="ChEBI" id="CHEBI:29108"/>
        <label>2</label>
    </ligand>
</feature>
<evidence type="ECO:0000256" key="3">
    <source>
        <dbReference type="ARBA" id="ARBA00022530"/>
    </source>
</evidence>
<evidence type="ECO:0000259" key="18">
    <source>
        <dbReference type="PROSITE" id="PS50215"/>
    </source>
</evidence>
<dbReference type="GO" id="GO:0006508">
    <property type="term" value="P:proteolysis"/>
    <property type="evidence" value="ECO:0007669"/>
    <property type="project" value="UniProtKB-KW"/>
</dbReference>
<feature type="binding site" evidence="15 17">
    <location>
        <position position="146"/>
    </location>
    <ligand>
        <name>Zn(2+)</name>
        <dbReference type="ChEBI" id="CHEBI:29105"/>
        <note>catalytic</note>
    </ligand>
</feature>
<feature type="binding site" evidence="15">
    <location>
        <position position="86"/>
    </location>
    <ligand>
        <name>Ca(2+)</name>
        <dbReference type="ChEBI" id="CHEBI:29108"/>
        <label>1</label>
    </ligand>
</feature>
<keyword evidence="9 15" id="KW-0862">Zinc</keyword>
<dbReference type="SMART" id="SM00209">
    <property type="entry name" value="TSP1"/>
    <property type="match status" value="12"/>
</dbReference>
<feature type="disulfide bond" evidence="16">
    <location>
        <begin position="281"/>
        <end position="292"/>
    </location>
</feature>
<evidence type="ECO:0000256" key="13">
    <source>
        <dbReference type="ARBA" id="ARBA00023180"/>
    </source>
</evidence>
<gene>
    <name evidence="20" type="ORF">g.6677</name>
</gene>
<dbReference type="FunFam" id="2.20.100.10:FF:000006">
    <property type="entry name" value="A disintegrin and metalloproteinase with thrombospondin motifs 1"/>
    <property type="match status" value="1"/>
</dbReference>
<feature type="domain" description="GON" evidence="19">
    <location>
        <begin position="1247"/>
        <end position="1448"/>
    </location>
</feature>
<accession>A0A1B6E0Y8</accession>
<dbReference type="Pfam" id="PF19030">
    <property type="entry name" value="TSP1_ADAMTS"/>
    <property type="match status" value="10"/>
</dbReference>
<keyword evidence="4" id="KW-0645">Protease</keyword>
<keyword evidence="11" id="KW-0482">Metalloprotease</keyword>
<dbReference type="InterPro" id="IPR001590">
    <property type="entry name" value="Peptidase_M12B"/>
</dbReference>
<feature type="disulfide bond" evidence="16">
    <location>
        <begin position="246"/>
        <end position="268"/>
    </location>
</feature>
<dbReference type="InterPro" id="IPR010294">
    <property type="entry name" value="ADAMTS_spacer1"/>
</dbReference>
<evidence type="ECO:0000256" key="17">
    <source>
        <dbReference type="PROSITE-ProRule" id="PRU00276"/>
    </source>
</evidence>